<dbReference type="EMBL" id="JAWDEY010000035">
    <property type="protein sequence ID" value="KAK6588109.1"/>
    <property type="molecule type" value="Genomic_DNA"/>
</dbReference>
<dbReference type="InterPro" id="IPR046886">
    <property type="entry name" value="RsmE_MTase_dom"/>
</dbReference>
<dbReference type="GO" id="GO:0070475">
    <property type="term" value="P:rRNA base methylation"/>
    <property type="evidence" value="ECO:0007669"/>
    <property type="project" value="TreeGrafter"/>
</dbReference>
<dbReference type="GO" id="GO:0070042">
    <property type="term" value="F:rRNA (uridine-N3-)-methyltransferase activity"/>
    <property type="evidence" value="ECO:0007669"/>
    <property type="project" value="TreeGrafter"/>
</dbReference>
<dbReference type="Gene3D" id="3.40.1280.10">
    <property type="match status" value="1"/>
</dbReference>
<keyword evidence="13" id="KW-1185">Reference proteome</keyword>
<dbReference type="InterPro" id="IPR029026">
    <property type="entry name" value="tRNA_m1G_MTases_N"/>
</dbReference>
<dbReference type="InterPro" id="IPR006700">
    <property type="entry name" value="RsmE"/>
</dbReference>
<evidence type="ECO:0000313" key="13">
    <source>
        <dbReference type="Proteomes" id="UP001311799"/>
    </source>
</evidence>
<evidence type="ECO:0000256" key="1">
    <source>
        <dbReference type="ARBA" id="ARBA00004496"/>
    </source>
</evidence>
<evidence type="ECO:0000259" key="11">
    <source>
        <dbReference type="Pfam" id="PF04452"/>
    </source>
</evidence>
<keyword evidence="6" id="KW-0489">Methyltransferase</keyword>
<gene>
    <name evidence="12" type="ORF">RS030_71028</name>
</gene>
<dbReference type="NCBIfam" id="TIGR00046">
    <property type="entry name" value="RsmE family RNA methyltransferase"/>
    <property type="match status" value="1"/>
</dbReference>
<evidence type="ECO:0000256" key="2">
    <source>
        <dbReference type="ARBA" id="ARBA00005528"/>
    </source>
</evidence>
<protein>
    <recommendedName>
        <fullName evidence="3">16S rRNA (uracil(1498)-N(3))-methyltransferase</fullName>
        <ecNumber evidence="3">2.1.1.193</ecNumber>
    </recommendedName>
</protein>
<comment type="caution">
    <text evidence="12">The sequence shown here is derived from an EMBL/GenBank/DDBJ whole genome shotgun (WGS) entry which is preliminary data.</text>
</comment>
<dbReference type="InterPro" id="IPR029028">
    <property type="entry name" value="Alpha/beta_knot_MTases"/>
</dbReference>
<dbReference type="AlphaFoldDB" id="A0AAV9XVG8"/>
<comment type="similarity">
    <text evidence="2">Belongs to the RNA methyltransferase RsmE family.</text>
</comment>
<evidence type="ECO:0000256" key="3">
    <source>
        <dbReference type="ARBA" id="ARBA00012328"/>
    </source>
</evidence>
<sequence>MNLIIINSKDVNEDLTVSLSTRQSNHCIAVLDVSIGSKLNVGVMNSGKGTATVVDISSNLESHDLNRFKKKDAIEKSEGIIISRNKERKSVSEINLINNMKSSVVIKLDSPFHRVPYTGEYPLIDLIIALPRPKVFEKVIQFATTAGTGRIFFVCTNKSEKSYLNSSKMKKESIDEIVQLCLEQSCTTLCPEIYVYASWFFFLKHLKTLFLSNKTIGIVGDVSGNKKITEVGLQSHDGPVILAIGPEGGWTPNELEDLVENGFNVVNIGERILKVEMALISLFSKTELLLTDIELRNGREKPKRDKYWIKPNEEISIITRCCGITCKRKEMGE</sequence>
<comment type="subcellular location">
    <subcellularLocation>
        <location evidence="1">Cytoplasm</location>
    </subcellularLocation>
</comment>
<evidence type="ECO:0000256" key="5">
    <source>
        <dbReference type="ARBA" id="ARBA00022552"/>
    </source>
</evidence>
<dbReference type="GO" id="GO:0005737">
    <property type="term" value="C:cytoplasm"/>
    <property type="evidence" value="ECO:0007669"/>
    <property type="project" value="UniProtKB-SubCell"/>
</dbReference>
<accession>A0AAV9XVG8</accession>
<proteinExistence type="inferred from homology"/>
<keyword evidence="5" id="KW-0698">rRNA processing</keyword>
<keyword evidence="8" id="KW-0949">S-adenosyl-L-methionine</keyword>
<evidence type="ECO:0000256" key="9">
    <source>
        <dbReference type="ARBA" id="ARBA00025699"/>
    </source>
</evidence>
<evidence type="ECO:0000256" key="10">
    <source>
        <dbReference type="ARBA" id="ARBA00047944"/>
    </source>
</evidence>
<feature type="domain" description="Ribosomal RNA small subunit methyltransferase E methyltransferase" evidence="11">
    <location>
        <begin position="124"/>
        <end position="284"/>
    </location>
</feature>
<comment type="catalytic activity">
    <reaction evidence="10">
        <text>uridine(1498) in 16S rRNA + S-adenosyl-L-methionine = N(3)-methyluridine(1498) in 16S rRNA + S-adenosyl-L-homocysteine + H(+)</text>
        <dbReference type="Rhea" id="RHEA:42920"/>
        <dbReference type="Rhea" id="RHEA-COMP:10283"/>
        <dbReference type="Rhea" id="RHEA-COMP:10284"/>
        <dbReference type="ChEBI" id="CHEBI:15378"/>
        <dbReference type="ChEBI" id="CHEBI:57856"/>
        <dbReference type="ChEBI" id="CHEBI:59789"/>
        <dbReference type="ChEBI" id="CHEBI:65315"/>
        <dbReference type="ChEBI" id="CHEBI:74502"/>
        <dbReference type="EC" id="2.1.1.193"/>
    </reaction>
</comment>
<comment type="function">
    <text evidence="9">Specifically methylates the N3 position of the uracil ring of uridine 1498 (m3U1498) in 16S rRNA. Acts on the fully assembled 30S ribosomal subunit.</text>
</comment>
<keyword evidence="4" id="KW-0963">Cytoplasm</keyword>
<evidence type="ECO:0000256" key="7">
    <source>
        <dbReference type="ARBA" id="ARBA00022679"/>
    </source>
</evidence>
<dbReference type="Pfam" id="PF04452">
    <property type="entry name" value="Methyltrans_RNA"/>
    <property type="match status" value="1"/>
</dbReference>
<reference evidence="12 13" key="1">
    <citation type="submission" date="2023-10" db="EMBL/GenBank/DDBJ databases">
        <title>Comparative genomics analysis reveals potential genetic determinants of host preference in Cryptosporidium xiaoi.</title>
        <authorList>
            <person name="Xiao L."/>
            <person name="Li J."/>
        </authorList>
    </citation>
    <scope>NUCLEOTIDE SEQUENCE [LARGE SCALE GENOMIC DNA]</scope>
    <source>
        <strain evidence="12 13">52996</strain>
    </source>
</reference>
<dbReference type="SUPFAM" id="SSF75217">
    <property type="entry name" value="alpha/beta knot"/>
    <property type="match status" value="1"/>
</dbReference>
<dbReference type="PANTHER" id="PTHR30027">
    <property type="entry name" value="RIBOSOMAL RNA SMALL SUBUNIT METHYLTRANSFERASE E"/>
    <property type="match status" value="1"/>
</dbReference>
<organism evidence="12 13">
    <name type="scientific">Cryptosporidium xiaoi</name>
    <dbReference type="NCBI Taxonomy" id="659607"/>
    <lineage>
        <taxon>Eukaryota</taxon>
        <taxon>Sar</taxon>
        <taxon>Alveolata</taxon>
        <taxon>Apicomplexa</taxon>
        <taxon>Conoidasida</taxon>
        <taxon>Coccidia</taxon>
        <taxon>Eucoccidiorida</taxon>
        <taxon>Eimeriorina</taxon>
        <taxon>Cryptosporidiidae</taxon>
        <taxon>Cryptosporidium</taxon>
    </lineage>
</organism>
<evidence type="ECO:0000256" key="4">
    <source>
        <dbReference type="ARBA" id="ARBA00022490"/>
    </source>
</evidence>
<dbReference type="PANTHER" id="PTHR30027:SF3">
    <property type="entry name" value="16S RRNA (URACIL(1498)-N(3))-METHYLTRANSFERASE"/>
    <property type="match status" value="1"/>
</dbReference>
<keyword evidence="7" id="KW-0808">Transferase</keyword>
<name>A0AAV9XVG8_9CRYT</name>
<dbReference type="Proteomes" id="UP001311799">
    <property type="component" value="Unassembled WGS sequence"/>
</dbReference>
<evidence type="ECO:0000256" key="8">
    <source>
        <dbReference type="ARBA" id="ARBA00022691"/>
    </source>
</evidence>
<dbReference type="EC" id="2.1.1.193" evidence="3"/>
<evidence type="ECO:0000256" key="6">
    <source>
        <dbReference type="ARBA" id="ARBA00022603"/>
    </source>
</evidence>
<evidence type="ECO:0000313" key="12">
    <source>
        <dbReference type="EMBL" id="KAK6588109.1"/>
    </source>
</evidence>
<dbReference type="CDD" id="cd18084">
    <property type="entry name" value="RsmE-like"/>
    <property type="match status" value="1"/>
</dbReference>